<comment type="similarity">
    <text evidence="1">Belongs to the glycosyltransferase 2 family.</text>
</comment>
<evidence type="ECO:0000313" key="4">
    <source>
        <dbReference type="Proteomes" id="UP000440978"/>
    </source>
</evidence>
<dbReference type="Gene3D" id="3.90.550.10">
    <property type="entry name" value="Spore Coat Polysaccharide Biosynthesis Protein SpsA, Chain A"/>
    <property type="match status" value="1"/>
</dbReference>
<accession>A0A6N8CLR3</accession>
<dbReference type="AlphaFoldDB" id="A0A6N8CLR3"/>
<keyword evidence="4" id="KW-1185">Reference proteome</keyword>
<reference evidence="3 4" key="1">
    <citation type="submission" date="2019-11" db="EMBL/GenBank/DDBJ databases">
        <title>Terrilactibacillus tamarindus sp. nov. BCM23-1 isolated from bark of Tamarindus indica.</title>
        <authorList>
            <person name="Kingkaew E."/>
            <person name="Tanasupawat S."/>
        </authorList>
    </citation>
    <scope>NUCLEOTIDE SEQUENCE [LARGE SCALE GENOMIC DNA]</scope>
    <source>
        <strain evidence="3 4">BCM23-1</strain>
    </source>
</reference>
<feature type="domain" description="Glycosyltransferase 2-like" evidence="2">
    <location>
        <begin position="27"/>
        <end position="186"/>
    </location>
</feature>
<comment type="caution">
    <text evidence="3">The sequence shown here is derived from an EMBL/GenBank/DDBJ whole genome shotgun (WGS) entry which is preliminary data.</text>
</comment>
<dbReference type="Pfam" id="PF00535">
    <property type="entry name" value="Glycos_transf_2"/>
    <property type="match status" value="1"/>
</dbReference>
<gene>
    <name evidence="3" type="ORF">GMB86_02595</name>
</gene>
<evidence type="ECO:0000313" key="3">
    <source>
        <dbReference type="EMBL" id="MTT30902.1"/>
    </source>
</evidence>
<organism evidence="3 4">
    <name type="scientific">Terrilactibacillus tamarindi</name>
    <dbReference type="NCBI Taxonomy" id="2599694"/>
    <lineage>
        <taxon>Bacteria</taxon>
        <taxon>Bacillati</taxon>
        <taxon>Bacillota</taxon>
        <taxon>Bacilli</taxon>
        <taxon>Bacillales</taxon>
        <taxon>Bacillaceae</taxon>
        <taxon>Terrilactibacillus</taxon>
    </lineage>
</organism>
<dbReference type="OrthoDB" id="396512at2"/>
<dbReference type="Proteomes" id="UP000440978">
    <property type="component" value="Unassembled WGS sequence"/>
</dbReference>
<evidence type="ECO:0000256" key="1">
    <source>
        <dbReference type="ARBA" id="ARBA00006739"/>
    </source>
</evidence>
<keyword evidence="3" id="KW-0808">Transferase</keyword>
<name>A0A6N8CLR3_9BACI</name>
<dbReference type="InterPro" id="IPR001173">
    <property type="entry name" value="Glyco_trans_2-like"/>
</dbReference>
<proteinExistence type="inferred from homology"/>
<dbReference type="CDD" id="cd06433">
    <property type="entry name" value="GT_2_WfgS_like"/>
    <property type="match status" value="1"/>
</dbReference>
<dbReference type="EMBL" id="WNHB01000003">
    <property type="protein sequence ID" value="MTT30902.1"/>
    <property type="molecule type" value="Genomic_DNA"/>
</dbReference>
<dbReference type="SUPFAM" id="SSF53448">
    <property type="entry name" value="Nucleotide-diphospho-sugar transferases"/>
    <property type="match status" value="1"/>
</dbReference>
<dbReference type="GO" id="GO:0016740">
    <property type="term" value="F:transferase activity"/>
    <property type="evidence" value="ECO:0007669"/>
    <property type="project" value="UniProtKB-KW"/>
</dbReference>
<sequence>MYKVSHASNSILWGGNTMVDDKNPLVSIITPSYNQGSFIEETIKSVIEQDYPNIEYIVVDGGSTDNTIEILKKYEASEPRFRFISEPDRGQGNALNKGMSMVKGKIIGWLNSDDTYLPGAIQRVVSEFLKDPHVGVVYGKAHHIDENNKIINRYPVKKFRKLEDFFDFNIICQPAAFFRKKAFQDVSGIDEDLYFTLDYDLWIRIAQKYPMTYINYDLANSRLHPEAKTIADSLDKGLPEILRVSQKHFGTVSNNWLYHYLTHHRDVGVNWYLKLFKQYDLLGESPKNITASDIFKDRWTGPELQLTTTHTDKANLLKYISIDGENIIFNELDFTVYINKKLTGKFKMKNKAFHLLFPIETDQPAVIDIKCRQRTIPAKTGLNSDTRTLSYRALNVVPMSQFEYEFYKAFHRGPKQVCQWLYLNRNVSPKVI</sequence>
<dbReference type="InterPro" id="IPR029044">
    <property type="entry name" value="Nucleotide-diphossugar_trans"/>
</dbReference>
<dbReference type="PANTHER" id="PTHR22916">
    <property type="entry name" value="GLYCOSYLTRANSFERASE"/>
    <property type="match status" value="1"/>
</dbReference>
<evidence type="ECO:0000259" key="2">
    <source>
        <dbReference type="Pfam" id="PF00535"/>
    </source>
</evidence>
<protein>
    <submittedName>
        <fullName evidence="3">Glycosyltransferase</fullName>
    </submittedName>
</protein>
<dbReference type="PANTHER" id="PTHR22916:SF65">
    <property type="entry name" value="SLR1065 PROTEIN"/>
    <property type="match status" value="1"/>
</dbReference>